<comment type="caution">
    <text evidence="1">The sequence shown here is derived from an EMBL/GenBank/DDBJ whole genome shotgun (WGS) entry which is preliminary data.</text>
</comment>
<evidence type="ECO:0000313" key="2">
    <source>
        <dbReference type="Proteomes" id="UP000295375"/>
    </source>
</evidence>
<dbReference type="RefSeq" id="WP_133591386.1">
    <property type="nucleotide sequence ID" value="NZ_CP037953.1"/>
</dbReference>
<sequence length="225" mass="25084">MDTQQLTQRIDELIGLGDEALATEWSKKIAGRTKCFLDLEAFYNFRASSISFILKLFGSEHPYYKDFSQLVESAQPSCVKRGKGCLKAIKGEIEKGWLNTAKGLISADIFGDFIEMAEHLLEEGYKDAAVVITGSTLEQHLRTLAEKHGIDLEVEKNGKKIPKKADVINADLVKANVYSKLDQKSVTYWLSIRNDAAHGNYAAYNAEQARLLISAVTEFMGRVSE</sequence>
<dbReference type="Proteomes" id="UP000295375">
    <property type="component" value="Unassembled WGS sequence"/>
</dbReference>
<name>A0A4R6UJP5_9GAMM</name>
<organism evidence="1 2">
    <name type="scientific">Permianibacter aggregans</name>
    <dbReference type="NCBI Taxonomy" id="1510150"/>
    <lineage>
        <taxon>Bacteria</taxon>
        <taxon>Pseudomonadati</taxon>
        <taxon>Pseudomonadota</taxon>
        <taxon>Gammaproteobacteria</taxon>
        <taxon>Pseudomonadales</taxon>
        <taxon>Pseudomonadaceae</taxon>
        <taxon>Permianibacter</taxon>
    </lineage>
</organism>
<evidence type="ECO:0008006" key="3">
    <source>
        <dbReference type="Google" id="ProtNLM"/>
    </source>
</evidence>
<protein>
    <recommendedName>
        <fullName evidence="3">DUF4145 domain-containing protein</fullName>
    </recommendedName>
</protein>
<reference evidence="1 2" key="1">
    <citation type="submission" date="2019-03" db="EMBL/GenBank/DDBJ databases">
        <title>Genomic Encyclopedia of Type Strains, Phase IV (KMG-IV): sequencing the most valuable type-strain genomes for metagenomic binning, comparative biology and taxonomic classification.</title>
        <authorList>
            <person name="Goeker M."/>
        </authorList>
    </citation>
    <scope>NUCLEOTIDE SEQUENCE [LARGE SCALE GENOMIC DNA]</scope>
    <source>
        <strain evidence="1 2">DSM 103792</strain>
    </source>
</reference>
<dbReference type="EMBL" id="SNYM01000011">
    <property type="protein sequence ID" value="TDQ47158.1"/>
    <property type="molecule type" value="Genomic_DNA"/>
</dbReference>
<evidence type="ECO:0000313" key="1">
    <source>
        <dbReference type="EMBL" id="TDQ47158.1"/>
    </source>
</evidence>
<accession>A0A4R6UJP5</accession>
<proteinExistence type="predicted"/>
<keyword evidence="2" id="KW-1185">Reference proteome</keyword>
<dbReference type="AlphaFoldDB" id="A0A4R6UJP5"/>
<gene>
    <name evidence="1" type="ORF">EV696_11186</name>
</gene>
<dbReference type="OrthoDB" id="1435962at2"/>